<dbReference type="Proteomes" id="UP001139012">
    <property type="component" value="Unassembled WGS sequence"/>
</dbReference>
<reference evidence="1" key="1">
    <citation type="submission" date="2022-01" db="EMBL/GenBank/DDBJ databases">
        <title>Genome sequnece data of strain Bradyrhizobium sp. nov.</title>
        <authorList>
            <person name="Zhang J."/>
        </authorList>
    </citation>
    <scope>NUCLEOTIDE SEQUENCE</scope>
    <source>
        <strain evidence="1">WYCCWR 12774</strain>
    </source>
</reference>
<dbReference type="Gene3D" id="2.160.20.80">
    <property type="entry name" value="E3 ubiquitin-protein ligase SopA"/>
    <property type="match status" value="1"/>
</dbReference>
<sequence length="236" mass="26128">MPTEVVGGRFFCKASGVRLSDFTAVDCEFSGCVARRGEGAPLNLFERIDLERASQMNCSIYEGVFRDVSLRGLKRLGDAPLFLWGCVFERVVLSGRISAAKINGSLLSRSKATTEENQRRREAHDLFVKEFYATSDWALDIAQAEFPGGISFEAIPGDKIKLDPERHVLVTRNALAASNWQALDFDGTALNIGLGRFERSSMFDSIVLAARSDRKWFKRDLAVLARLRDAGIASLA</sequence>
<organism evidence="1 2">
    <name type="scientific">Bradyrhizobium zhengyangense</name>
    <dbReference type="NCBI Taxonomy" id="2911009"/>
    <lineage>
        <taxon>Bacteria</taxon>
        <taxon>Pseudomonadati</taxon>
        <taxon>Pseudomonadota</taxon>
        <taxon>Alphaproteobacteria</taxon>
        <taxon>Hyphomicrobiales</taxon>
        <taxon>Nitrobacteraceae</taxon>
        <taxon>Bradyrhizobium</taxon>
    </lineage>
</organism>
<gene>
    <name evidence="1" type="ORF">L6637_27455</name>
</gene>
<keyword evidence="2" id="KW-1185">Reference proteome</keyword>
<evidence type="ECO:0000313" key="2">
    <source>
        <dbReference type="Proteomes" id="UP001139012"/>
    </source>
</evidence>
<evidence type="ECO:0008006" key="3">
    <source>
        <dbReference type="Google" id="ProtNLM"/>
    </source>
</evidence>
<evidence type="ECO:0000313" key="1">
    <source>
        <dbReference type="EMBL" id="MCG2670712.1"/>
    </source>
</evidence>
<dbReference type="RefSeq" id="WP_237862870.1">
    <property type="nucleotide sequence ID" value="NZ_JAKLTZ010000004.1"/>
</dbReference>
<protein>
    <recommendedName>
        <fullName evidence="3">Pentapeptide repeat-containing protein</fullName>
    </recommendedName>
</protein>
<dbReference type="EMBL" id="JAKLUA010000010">
    <property type="protein sequence ID" value="MCG2670712.1"/>
    <property type="molecule type" value="Genomic_DNA"/>
</dbReference>
<accession>A0ABS9LUL1</accession>
<comment type="caution">
    <text evidence="1">The sequence shown here is derived from an EMBL/GenBank/DDBJ whole genome shotgun (WGS) entry which is preliminary data.</text>
</comment>
<name>A0ABS9LUL1_9BRAD</name>
<proteinExistence type="predicted"/>